<evidence type="ECO:0000256" key="6">
    <source>
        <dbReference type="RuleBase" id="RU366011"/>
    </source>
</evidence>
<evidence type="ECO:0000256" key="5">
    <source>
        <dbReference type="ARBA" id="ARBA00023284"/>
    </source>
</evidence>
<sequence>MSNLVGKPFPEGISFTYVPPTPEKSEVTACGIPVKFDASKEFKDKKVVIVSVPGAFTPTCQADHLSGYIKKFDQLKKAGVDLLIFIAYNDPFVMSAWGKANGITDDKILFMSDDNIAFSSSIGWIIEGAGRTARYAVVVDKGTVTYAEKEPAKGVDVSGVDAVLAKL</sequence>
<protein>
    <submittedName>
        <fullName evidence="8">Redoxin</fullName>
    </submittedName>
</protein>
<dbReference type="SUPFAM" id="SSF52833">
    <property type="entry name" value="Thioredoxin-like"/>
    <property type="match status" value="1"/>
</dbReference>
<reference evidence="8 9" key="1">
    <citation type="journal article" date="2024" name="J. Plant Pathol.">
        <title>Sequence and assembly of the genome of Seiridium unicorne, isolate CBS 538.82, causal agent of cypress canker disease.</title>
        <authorList>
            <person name="Scali E."/>
            <person name="Rocca G.D."/>
            <person name="Danti R."/>
            <person name="Garbelotto M."/>
            <person name="Barberini S."/>
            <person name="Baroncelli R."/>
            <person name="Emiliani G."/>
        </authorList>
    </citation>
    <scope>NUCLEOTIDE SEQUENCE [LARGE SCALE GENOMIC DNA]</scope>
    <source>
        <strain evidence="8 9">BM-138-508</strain>
    </source>
</reference>
<dbReference type="EMBL" id="JARVKF010000223">
    <property type="protein sequence ID" value="KAK9420912.1"/>
    <property type="molecule type" value="Genomic_DNA"/>
</dbReference>
<dbReference type="Pfam" id="PF08534">
    <property type="entry name" value="Redoxin"/>
    <property type="match status" value="1"/>
</dbReference>
<dbReference type="Proteomes" id="UP001408356">
    <property type="component" value="Unassembled WGS sequence"/>
</dbReference>
<keyword evidence="3 6" id="KW-0049">Antioxidant</keyword>
<dbReference type="PANTHER" id="PTHR10430:SF16">
    <property type="entry name" value="PEROXIREDOXIN-5, MITOCHONDRIAL"/>
    <property type="match status" value="1"/>
</dbReference>
<dbReference type="Gene3D" id="3.40.30.10">
    <property type="entry name" value="Glutaredoxin"/>
    <property type="match status" value="1"/>
</dbReference>
<keyword evidence="4 6" id="KW-0560">Oxidoreductase</keyword>
<dbReference type="InterPro" id="IPR013740">
    <property type="entry name" value="Redoxin"/>
</dbReference>
<dbReference type="InterPro" id="IPR036249">
    <property type="entry name" value="Thioredoxin-like_sf"/>
</dbReference>
<comment type="caution">
    <text evidence="8">The sequence shown here is derived from an EMBL/GenBank/DDBJ whole genome shotgun (WGS) entry which is preliminary data.</text>
</comment>
<organism evidence="8 9">
    <name type="scientific">Seiridium unicorne</name>
    <dbReference type="NCBI Taxonomy" id="138068"/>
    <lineage>
        <taxon>Eukaryota</taxon>
        <taxon>Fungi</taxon>
        <taxon>Dikarya</taxon>
        <taxon>Ascomycota</taxon>
        <taxon>Pezizomycotina</taxon>
        <taxon>Sordariomycetes</taxon>
        <taxon>Xylariomycetidae</taxon>
        <taxon>Amphisphaeriales</taxon>
        <taxon>Sporocadaceae</taxon>
        <taxon>Seiridium</taxon>
    </lineage>
</organism>
<evidence type="ECO:0000256" key="2">
    <source>
        <dbReference type="ARBA" id="ARBA00022559"/>
    </source>
</evidence>
<keyword evidence="2 6" id="KW-0575">Peroxidase</keyword>
<keyword evidence="9" id="KW-1185">Reference proteome</keyword>
<evidence type="ECO:0000256" key="1">
    <source>
        <dbReference type="ARBA" id="ARBA00010505"/>
    </source>
</evidence>
<name>A0ABR2V232_9PEZI</name>
<evidence type="ECO:0000259" key="7">
    <source>
        <dbReference type="PROSITE" id="PS51352"/>
    </source>
</evidence>
<dbReference type="PANTHER" id="PTHR10430">
    <property type="entry name" value="PEROXIREDOXIN"/>
    <property type="match status" value="1"/>
</dbReference>
<comment type="function">
    <text evidence="6">Thiol-specific peroxidase that catalyzes the reduction of hydrogen peroxide and organic hydroperoxides to water and alcohols, respectively. Plays a role in cell protection against oxidative stress by detoxifying peroxides.</text>
</comment>
<accession>A0ABR2V232</accession>
<dbReference type="InterPro" id="IPR037944">
    <property type="entry name" value="PRX5-like"/>
</dbReference>
<gene>
    <name evidence="8" type="ORF">SUNI508_01003</name>
</gene>
<proteinExistence type="inferred from homology"/>
<evidence type="ECO:0000313" key="9">
    <source>
        <dbReference type="Proteomes" id="UP001408356"/>
    </source>
</evidence>
<dbReference type="InterPro" id="IPR013766">
    <property type="entry name" value="Thioredoxin_domain"/>
</dbReference>
<comment type="similarity">
    <text evidence="1 6">Belongs to the peroxiredoxin family. Prx5 subfamily.</text>
</comment>
<evidence type="ECO:0000313" key="8">
    <source>
        <dbReference type="EMBL" id="KAK9420912.1"/>
    </source>
</evidence>
<evidence type="ECO:0000256" key="3">
    <source>
        <dbReference type="ARBA" id="ARBA00022862"/>
    </source>
</evidence>
<evidence type="ECO:0000256" key="4">
    <source>
        <dbReference type="ARBA" id="ARBA00023002"/>
    </source>
</evidence>
<keyword evidence="5 6" id="KW-0676">Redox-active center</keyword>
<dbReference type="CDD" id="cd03013">
    <property type="entry name" value="PRX5_like"/>
    <property type="match status" value="1"/>
</dbReference>
<dbReference type="PROSITE" id="PS51352">
    <property type="entry name" value="THIOREDOXIN_2"/>
    <property type="match status" value="1"/>
</dbReference>
<feature type="domain" description="Thioredoxin" evidence="7">
    <location>
        <begin position="3"/>
        <end position="167"/>
    </location>
</feature>